<feature type="domain" description="KilA-N DNA-binding" evidence="2">
    <location>
        <begin position="12"/>
        <end position="105"/>
    </location>
</feature>
<feature type="coiled-coil region" evidence="1">
    <location>
        <begin position="125"/>
        <end position="152"/>
    </location>
</feature>
<reference evidence="3 4" key="1">
    <citation type="journal article" date="2016" name="Nat. Commun.">
        <title>Thousands of microbial genomes shed light on interconnected biogeochemical processes in an aquifer system.</title>
        <authorList>
            <person name="Anantharaman K."/>
            <person name="Brown C.T."/>
            <person name="Hug L.A."/>
            <person name="Sharon I."/>
            <person name="Castelle C.J."/>
            <person name="Probst A.J."/>
            <person name="Thomas B.C."/>
            <person name="Singh A."/>
            <person name="Wilkins M.J."/>
            <person name="Karaoz U."/>
            <person name="Brodie E.L."/>
            <person name="Williams K.H."/>
            <person name="Hubbard S.S."/>
            <person name="Banfield J.F."/>
        </authorList>
    </citation>
    <scope>NUCLEOTIDE SEQUENCE [LARGE SCALE GENOMIC DNA]</scope>
</reference>
<dbReference type="Pfam" id="PF10543">
    <property type="entry name" value="ORF6N"/>
    <property type="match status" value="1"/>
</dbReference>
<evidence type="ECO:0000256" key="1">
    <source>
        <dbReference type="SAM" id="Coils"/>
    </source>
</evidence>
<keyword evidence="1" id="KW-0175">Coiled coil</keyword>
<gene>
    <name evidence="3" type="ORF">A2438_06115</name>
</gene>
<dbReference type="InterPro" id="IPR018873">
    <property type="entry name" value="KilA-N_DNA-bd_domain"/>
</dbReference>
<protein>
    <submittedName>
        <fullName evidence="3">DNA-binding protein</fullName>
    </submittedName>
</protein>
<proteinExistence type="predicted"/>
<dbReference type="EMBL" id="MEUJ01000003">
    <property type="protein sequence ID" value="OGC40575.1"/>
    <property type="molecule type" value="Genomic_DNA"/>
</dbReference>
<evidence type="ECO:0000313" key="4">
    <source>
        <dbReference type="Proteomes" id="UP000179242"/>
    </source>
</evidence>
<keyword evidence="3" id="KW-0238">DNA-binding</keyword>
<dbReference type="AlphaFoldDB" id="A0A1F4U6I1"/>
<name>A0A1F4U6I1_UNCSA</name>
<sequence>MTNLVPIERIENKIYLIRGQKVMLDRDLAELYGVETKALNQAVKRNTSRFPDDFMFQLNKAEFKNLKFQFGTSNLRSQFVTSKKGGRRYFPYVFTEQGIAMLSSVLKSERAVQVNIAIMRAFVRLRKIMATHKDLAQKVDQLENKFEKRLKKNEVQIQQVFEAIRKLIEVESKPKGKFGFVVE</sequence>
<evidence type="ECO:0000313" key="3">
    <source>
        <dbReference type="EMBL" id="OGC40575.1"/>
    </source>
</evidence>
<accession>A0A1F4U6I1</accession>
<dbReference type="Proteomes" id="UP000179242">
    <property type="component" value="Unassembled WGS sequence"/>
</dbReference>
<organism evidence="3 4">
    <name type="scientific">candidate division WOR-1 bacterium RIFOXYC2_FULL_46_14</name>
    <dbReference type="NCBI Taxonomy" id="1802587"/>
    <lineage>
        <taxon>Bacteria</taxon>
        <taxon>Bacillati</taxon>
        <taxon>Saganbacteria</taxon>
    </lineage>
</organism>
<comment type="caution">
    <text evidence="3">The sequence shown here is derived from an EMBL/GenBank/DDBJ whole genome shotgun (WGS) entry which is preliminary data.</text>
</comment>
<dbReference type="GO" id="GO:0003677">
    <property type="term" value="F:DNA binding"/>
    <property type="evidence" value="ECO:0007669"/>
    <property type="project" value="UniProtKB-KW"/>
</dbReference>
<evidence type="ECO:0000259" key="2">
    <source>
        <dbReference type="Pfam" id="PF10543"/>
    </source>
</evidence>